<accession>A0A1E1WEA8</accession>
<evidence type="ECO:0000256" key="1">
    <source>
        <dbReference type="SAM" id="MobiDB-lite"/>
    </source>
</evidence>
<evidence type="ECO:0000259" key="2">
    <source>
        <dbReference type="Pfam" id="PF14214"/>
    </source>
</evidence>
<dbReference type="InterPro" id="IPR046700">
    <property type="entry name" value="DUF6570"/>
</dbReference>
<proteinExistence type="predicted"/>
<evidence type="ECO:0000259" key="3">
    <source>
        <dbReference type="Pfam" id="PF20209"/>
    </source>
</evidence>
<dbReference type="EMBL" id="GDQN01005863">
    <property type="protein sequence ID" value="JAT85191.1"/>
    <property type="molecule type" value="Transcribed_RNA"/>
</dbReference>
<feature type="region of interest" description="Disordered" evidence="1">
    <location>
        <begin position="1"/>
        <end position="34"/>
    </location>
</feature>
<organism evidence="4">
    <name type="scientific">Pectinophora gossypiella</name>
    <name type="common">Cotton pink bollworm</name>
    <name type="synonym">Depressaria gossypiella</name>
    <dbReference type="NCBI Taxonomy" id="13191"/>
    <lineage>
        <taxon>Eukaryota</taxon>
        <taxon>Metazoa</taxon>
        <taxon>Ecdysozoa</taxon>
        <taxon>Arthropoda</taxon>
        <taxon>Hexapoda</taxon>
        <taxon>Insecta</taxon>
        <taxon>Pterygota</taxon>
        <taxon>Neoptera</taxon>
        <taxon>Endopterygota</taxon>
        <taxon>Lepidoptera</taxon>
        <taxon>Glossata</taxon>
        <taxon>Ditrysia</taxon>
        <taxon>Gelechioidea</taxon>
        <taxon>Gelechiidae</taxon>
        <taxon>Apatetrinae</taxon>
        <taxon>Pectinophora</taxon>
    </lineage>
</organism>
<feature type="compositionally biased region" description="Basic and acidic residues" evidence="1">
    <location>
        <begin position="1"/>
        <end position="16"/>
    </location>
</feature>
<dbReference type="PANTHER" id="PTHR40552">
    <property type="entry name" value="AT05186P-RELATED"/>
    <property type="match status" value="1"/>
</dbReference>
<dbReference type="InterPro" id="IPR025476">
    <property type="entry name" value="Helitron_helicase-like"/>
</dbReference>
<dbReference type="OrthoDB" id="416437at2759"/>
<name>A0A1E1WEA8_PECGO</name>
<feature type="non-terminal residue" evidence="4">
    <location>
        <position position="705"/>
    </location>
</feature>
<feature type="non-terminal residue" evidence="4">
    <location>
        <position position="1"/>
    </location>
</feature>
<feature type="domain" description="DUF6570" evidence="3">
    <location>
        <begin position="111"/>
        <end position="235"/>
    </location>
</feature>
<sequence>EHESPSSRASRLEQMREYAVQSRNNESPGSRLERLSAMRSQSRVRRQLFTNSDATFNEAISQVADVVCYVCHKLLYKKQSRSILTANITVLPQNVSDRIDCCNRCANKLSRNQCPSNAFWNNMTVAPIPPEIECLSEMELRLISRIKPFIKVVRLGGRYGQQGFKGQAILFAQQVEEIPEQLPLNIANAGISVVTENLDNVTNNRRYSVDIEKIKKALEWLLRNNHLYSNVQINTNITNEEIRSSILEAVITLENADHIRNEPKNHFKALGHDRHILRGSFHQGSDRFEEESRGRQCTANAATAIAYSSSKPLNEWAPSDLDRILLAGNTYFNRCMSRLANRPQFLNTEELLPAVSVAATEFELNIQPDVVVGVVNSSAPSDVLEGYFPNLSSGIEYFFTTHDKGIITCQTNIALAVMKVIVERNQSPDVEIPEYYLFDSHSRGPKGYVAPNRGASMLMKFANQGDLCQHLAVALQVRGHRDMQYSITAINATPLVIPNESPVLNEQHDTQIVSDGNLNSSDPVHEEHAFVTTALMPIDTNIPDLNEVVSNANTVEERPIPIYELKRKTVPPVSVLREQRAEELAWIRLFPDGRNGLREQRPVPITPLDYYQTRVMSNDKRFQFNEYIFYALSLVELCKAQQNVSVCGRLRQDGAEPTDVVQNVHLVMRNIRGTSAYWHKAYTDLLAMVKNLGPPHWYLTLSCND</sequence>
<feature type="domain" description="Helitron helicase-like" evidence="2">
    <location>
        <begin position="644"/>
        <end position="705"/>
    </location>
</feature>
<dbReference type="Gene3D" id="3.90.70.120">
    <property type="match status" value="1"/>
</dbReference>
<evidence type="ECO:0000313" key="4">
    <source>
        <dbReference type="EMBL" id="JAT85191.1"/>
    </source>
</evidence>
<gene>
    <name evidence="4" type="ORF">g.3862</name>
</gene>
<dbReference type="AlphaFoldDB" id="A0A1E1WEA8"/>
<dbReference type="Pfam" id="PF14214">
    <property type="entry name" value="Helitron_like_N"/>
    <property type="match status" value="1"/>
</dbReference>
<protein>
    <submittedName>
        <fullName evidence="4">Uncharacterized protein</fullName>
    </submittedName>
</protein>
<reference evidence="4" key="1">
    <citation type="submission" date="2015-09" db="EMBL/GenBank/DDBJ databases">
        <title>De novo assembly of Pectinophora gossypiella (Pink Bollworm) gut transcriptome.</title>
        <authorList>
            <person name="Tassone E.E."/>
        </authorList>
    </citation>
    <scope>NUCLEOTIDE SEQUENCE</scope>
</reference>
<dbReference type="PANTHER" id="PTHR40552:SF6">
    <property type="entry name" value="FI09606P-RELATED"/>
    <property type="match status" value="1"/>
</dbReference>
<dbReference type="Pfam" id="PF20209">
    <property type="entry name" value="DUF6570"/>
    <property type="match status" value="1"/>
</dbReference>